<evidence type="ECO:0000259" key="3">
    <source>
        <dbReference type="SMART" id="SM00642"/>
    </source>
</evidence>
<organism evidence="4 5">
    <name type="scientific">Allomeiothermus silvanus (strain ATCC 700542 / DSM 9946 / NBRC 106475 / NCIMB 13440 / VI-R2)</name>
    <name type="common">Thermus silvanus</name>
    <dbReference type="NCBI Taxonomy" id="526227"/>
    <lineage>
        <taxon>Bacteria</taxon>
        <taxon>Thermotogati</taxon>
        <taxon>Deinococcota</taxon>
        <taxon>Deinococci</taxon>
        <taxon>Thermales</taxon>
        <taxon>Thermaceae</taxon>
        <taxon>Allomeiothermus</taxon>
    </lineage>
</organism>
<evidence type="ECO:0000256" key="2">
    <source>
        <dbReference type="ARBA" id="ARBA00023295"/>
    </source>
</evidence>
<dbReference type="STRING" id="526227.Mesil_1318"/>
<dbReference type="Proteomes" id="UP000001916">
    <property type="component" value="Chromosome"/>
</dbReference>
<dbReference type="Pfam" id="PF00128">
    <property type="entry name" value="Alpha-amylase"/>
    <property type="match status" value="1"/>
</dbReference>
<keyword evidence="5" id="KW-1185">Reference proteome</keyword>
<dbReference type="SUPFAM" id="SSF51011">
    <property type="entry name" value="Glycosyl hydrolase domain"/>
    <property type="match status" value="1"/>
</dbReference>
<gene>
    <name evidence="4" type="ordered locus">Mesil_1318</name>
</gene>
<evidence type="ECO:0000256" key="1">
    <source>
        <dbReference type="ARBA" id="ARBA00022801"/>
    </source>
</evidence>
<dbReference type="OrthoDB" id="9805159at2"/>
<evidence type="ECO:0000313" key="4">
    <source>
        <dbReference type="EMBL" id="ADH63212.1"/>
    </source>
</evidence>
<dbReference type="InterPro" id="IPR017853">
    <property type="entry name" value="GH"/>
</dbReference>
<dbReference type="GO" id="GO:0016798">
    <property type="term" value="F:hydrolase activity, acting on glycosyl bonds"/>
    <property type="evidence" value="ECO:0007669"/>
    <property type="project" value="UniProtKB-KW"/>
</dbReference>
<feature type="domain" description="Glycosyl hydrolase family 13 catalytic" evidence="3">
    <location>
        <begin position="15"/>
        <end position="394"/>
    </location>
</feature>
<dbReference type="InterPro" id="IPR055138">
    <property type="entry name" value="Neopullulanase-like_C"/>
</dbReference>
<sequence>MSLTPDWVKDAIFYQIFPDRFRQGAGPMGMPAPLRQDFEPWEATPTLRGFKGGNLWGVIEKLDYIRELGFNAIYFCPIFASTANHRYHTTDYFQVDPMLGGNEALRRLIEEAHQRGIRVVLDAVLNHCSRGHFAFQNILENGRFSPYLRWFHVYGFPLNAYSGKANYAAWWDNPELPKFNTSTQEVRDYLLRVAEFWIEFGIDGWRLDVPNEINDDSFWQEFRRRVKAKNPQAYIVGEIWDDARRWLQGDQFDAVMNYPLGRAVLGFVGGETLDKDLAAKSGLGRIESLQALAFSHRLEDMFDRYHWDIVTAQMNLLTSHDTPRLITLLRKDLKRTRLALSLLYTLPGAPMVYYGDEIGLEGGHDPDNRRGMIWREELWQKPILDSIRHMARLRQGQPVLRRGKYQRLYAQDGHLAFARIHEHQALVVTVNTLDEPWKPVIPLHGVWARGQEARDLLSGTPAICHRGNLEAIHPLPPLSLGVWALE</sequence>
<dbReference type="InterPro" id="IPR013780">
    <property type="entry name" value="Glyco_hydro_b"/>
</dbReference>
<protein>
    <submittedName>
        <fullName evidence="4">Alpha amylase catalytic region</fullName>
    </submittedName>
</protein>
<keyword evidence="1" id="KW-0378">Hydrolase</keyword>
<dbReference type="CAZy" id="GH13">
    <property type="family name" value="Glycoside Hydrolase Family 13"/>
</dbReference>
<dbReference type="GO" id="GO:0005975">
    <property type="term" value="P:carbohydrate metabolic process"/>
    <property type="evidence" value="ECO:0007669"/>
    <property type="project" value="InterPro"/>
</dbReference>
<evidence type="ECO:0000313" key="5">
    <source>
        <dbReference type="Proteomes" id="UP000001916"/>
    </source>
</evidence>
<accession>D7BEG9</accession>
<dbReference type="EMBL" id="CP002042">
    <property type="protein sequence ID" value="ADH63212.1"/>
    <property type="molecule type" value="Genomic_DNA"/>
</dbReference>
<dbReference type="Gene3D" id="3.20.20.80">
    <property type="entry name" value="Glycosidases"/>
    <property type="match status" value="1"/>
</dbReference>
<dbReference type="eggNOG" id="COG0366">
    <property type="taxonomic scope" value="Bacteria"/>
</dbReference>
<dbReference type="Pfam" id="PF22460">
    <property type="entry name" value="Neopullulanase-like_C"/>
    <property type="match status" value="1"/>
</dbReference>
<dbReference type="CDD" id="cd11338">
    <property type="entry name" value="AmyAc_CMD"/>
    <property type="match status" value="1"/>
</dbReference>
<dbReference type="Gene3D" id="2.60.40.1180">
    <property type="entry name" value="Golgi alpha-mannosidase II"/>
    <property type="match status" value="1"/>
</dbReference>
<proteinExistence type="predicted"/>
<dbReference type="InterPro" id="IPR006047">
    <property type="entry name" value="GH13_cat_dom"/>
</dbReference>
<dbReference type="SMART" id="SM00642">
    <property type="entry name" value="Aamy"/>
    <property type="match status" value="1"/>
</dbReference>
<dbReference type="HOGENOM" id="CLU_006462_6_3_0"/>
<reference evidence="4 5" key="1">
    <citation type="journal article" date="2010" name="Stand. Genomic Sci.">
        <title>Complete genome sequence of Meiothermus silvanus type strain (VI-R2).</title>
        <authorList>
            <person name="Sikorski J."/>
            <person name="Tindall B.J."/>
            <person name="Lowry S."/>
            <person name="Lucas S."/>
            <person name="Nolan M."/>
            <person name="Copeland A."/>
            <person name="Glavina Del Rio T."/>
            <person name="Tice H."/>
            <person name="Cheng J.F."/>
            <person name="Han C."/>
            <person name="Pitluck S."/>
            <person name="Liolios K."/>
            <person name="Ivanova N."/>
            <person name="Mavromatis K."/>
            <person name="Mikhailova N."/>
            <person name="Pati A."/>
            <person name="Goodwin L."/>
            <person name="Chen A."/>
            <person name="Palaniappan K."/>
            <person name="Land M."/>
            <person name="Hauser L."/>
            <person name="Chang Y.J."/>
            <person name="Jeffries C.D."/>
            <person name="Rohde M."/>
            <person name="Goker M."/>
            <person name="Woyke T."/>
            <person name="Bristow J."/>
            <person name="Eisen J.A."/>
            <person name="Markowitz V."/>
            <person name="Hugenholtz P."/>
            <person name="Kyrpides N.C."/>
            <person name="Klenk H.P."/>
            <person name="Lapidus A."/>
        </authorList>
    </citation>
    <scope>NUCLEOTIDE SEQUENCE [LARGE SCALE GENOMIC DNA]</scope>
    <source>
        <strain evidence="5">ATCC 700542 / DSM 9946 / VI-R2</strain>
    </source>
</reference>
<dbReference type="AlphaFoldDB" id="D7BEG9"/>
<dbReference type="PANTHER" id="PTHR10357">
    <property type="entry name" value="ALPHA-AMYLASE FAMILY MEMBER"/>
    <property type="match status" value="1"/>
</dbReference>
<dbReference type="KEGG" id="msv:Mesil_1318"/>
<keyword evidence="2" id="KW-0326">Glycosidase</keyword>
<dbReference type="SUPFAM" id="SSF51445">
    <property type="entry name" value="(Trans)glycosidases"/>
    <property type="match status" value="1"/>
</dbReference>
<name>D7BEG9_ALLS1</name>
<dbReference type="PANTHER" id="PTHR10357:SF210">
    <property type="entry name" value="MALTODEXTRIN GLUCOSIDASE"/>
    <property type="match status" value="1"/>
</dbReference>
<dbReference type="RefSeq" id="WP_013157782.1">
    <property type="nucleotide sequence ID" value="NC_014212.1"/>
</dbReference>